<organism evidence="1 2">
    <name type="scientific">Prolixibacter bellariivorans</name>
    <dbReference type="NCBI Taxonomy" id="314319"/>
    <lineage>
        <taxon>Bacteria</taxon>
        <taxon>Pseudomonadati</taxon>
        <taxon>Bacteroidota</taxon>
        <taxon>Bacteroidia</taxon>
        <taxon>Marinilabiliales</taxon>
        <taxon>Prolixibacteraceae</taxon>
        <taxon>Prolixibacter</taxon>
    </lineage>
</organism>
<accession>A0A5M4AUS9</accession>
<dbReference type="Proteomes" id="UP000391834">
    <property type="component" value="Unassembled WGS sequence"/>
</dbReference>
<protein>
    <recommendedName>
        <fullName evidence="3">Signal transduction histidine kinase internal region domain-containing protein</fullName>
    </recommendedName>
</protein>
<sequence>MHQIRNEGKIALHIDIKENEYVHEILPVSLQLLVENAIKHNMATVDKPLIIHIYLENGYIVVNNNIQKMATQIASTKIGLKNLNERIRLVTGKEIIISKSEEYFMVKVPLII</sequence>
<dbReference type="EMBL" id="BLAX01000001">
    <property type="protein sequence ID" value="GET31534.1"/>
    <property type="molecule type" value="Genomic_DNA"/>
</dbReference>
<gene>
    <name evidence="1" type="ORF">PbJCM13498_03970</name>
</gene>
<dbReference type="InterPro" id="IPR050640">
    <property type="entry name" value="Bact_2-comp_sensor_kinase"/>
</dbReference>
<keyword evidence="2" id="KW-1185">Reference proteome</keyword>
<dbReference type="Gene3D" id="3.30.565.10">
    <property type="entry name" value="Histidine kinase-like ATPase, C-terminal domain"/>
    <property type="match status" value="1"/>
</dbReference>
<dbReference type="PANTHER" id="PTHR34220">
    <property type="entry name" value="SENSOR HISTIDINE KINASE YPDA"/>
    <property type="match status" value="1"/>
</dbReference>
<proteinExistence type="predicted"/>
<evidence type="ECO:0000313" key="2">
    <source>
        <dbReference type="Proteomes" id="UP000391834"/>
    </source>
</evidence>
<dbReference type="AlphaFoldDB" id="A0A5M4AUS9"/>
<comment type="caution">
    <text evidence="1">The sequence shown here is derived from an EMBL/GenBank/DDBJ whole genome shotgun (WGS) entry which is preliminary data.</text>
</comment>
<name>A0A5M4AUS9_9BACT</name>
<evidence type="ECO:0008006" key="3">
    <source>
        <dbReference type="Google" id="ProtNLM"/>
    </source>
</evidence>
<dbReference type="PANTHER" id="PTHR34220:SF7">
    <property type="entry name" value="SENSOR HISTIDINE KINASE YPDA"/>
    <property type="match status" value="1"/>
</dbReference>
<dbReference type="InterPro" id="IPR036890">
    <property type="entry name" value="HATPase_C_sf"/>
</dbReference>
<evidence type="ECO:0000313" key="1">
    <source>
        <dbReference type="EMBL" id="GET31534.1"/>
    </source>
</evidence>
<reference evidence="1 2" key="1">
    <citation type="submission" date="2019-10" db="EMBL/GenBank/DDBJ databases">
        <title>Prolixibacter strains distinguished by the presence of nitrate reductase genes were adept at nitrate-dependent anaerobic corrosion of metallic iron and carbon steel.</title>
        <authorList>
            <person name="Iino T."/>
            <person name="Shono N."/>
            <person name="Ito K."/>
            <person name="Nakamura R."/>
            <person name="Sueoka K."/>
            <person name="Harayama S."/>
            <person name="Ohkuma M."/>
        </authorList>
    </citation>
    <scope>NUCLEOTIDE SEQUENCE [LARGE SCALE GENOMIC DNA]</scope>
    <source>
        <strain evidence="1 2">JCM 13498</strain>
    </source>
</reference>